<name>A0A8J8SW26_HALGN</name>
<protein>
    <submittedName>
        <fullName evidence="2">Uncharacterized protein</fullName>
    </submittedName>
</protein>
<dbReference type="EMBL" id="RRYP01020833">
    <property type="protein sequence ID" value="TNV72814.1"/>
    <property type="molecule type" value="Genomic_DNA"/>
</dbReference>
<feature type="region of interest" description="Disordered" evidence="1">
    <location>
        <begin position="1"/>
        <end position="49"/>
    </location>
</feature>
<evidence type="ECO:0000313" key="2">
    <source>
        <dbReference type="EMBL" id="TNV72814.1"/>
    </source>
</evidence>
<accession>A0A8J8SW26</accession>
<dbReference type="Proteomes" id="UP000785679">
    <property type="component" value="Unassembled WGS sequence"/>
</dbReference>
<dbReference type="OrthoDB" id="10457729at2759"/>
<organism evidence="2 3">
    <name type="scientific">Halteria grandinella</name>
    <dbReference type="NCBI Taxonomy" id="5974"/>
    <lineage>
        <taxon>Eukaryota</taxon>
        <taxon>Sar</taxon>
        <taxon>Alveolata</taxon>
        <taxon>Ciliophora</taxon>
        <taxon>Intramacronucleata</taxon>
        <taxon>Spirotrichea</taxon>
        <taxon>Stichotrichia</taxon>
        <taxon>Sporadotrichida</taxon>
        <taxon>Halteriidae</taxon>
        <taxon>Halteria</taxon>
    </lineage>
</organism>
<proteinExistence type="predicted"/>
<feature type="compositionally biased region" description="Low complexity" evidence="1">
    <location>
        <begin position="11"/>
        <end position="32"/>
    </location>
</feature>
<reference evidence="2" key="1">
    <citation type="submission" date="2019-06" db="EMBL/GenBank/DDBJ databases">
        <authorList>
            <person name="Zheng W."/>
        </authorList>
    </citation>
    <scope>NUCLEOTIDE SEQUENCE</scope>
    <source>
        <strain evidence="2">QDHG01</strain>
    </source>
</reference>
<evidence type="ECO:0000256" key="1">
    <source>
        <dbReference type="SAM" id="MobiDB-lite"/>
    </source>
</evidence>
<gene>
    <name evidence="2" type="ORF">FGO68_gene2090</name>
</gene>
<evidence type="ECO:0000313" key="3">
    <source>
        <dbReference type="Proteomes" id="UP000785679"/>
    </source>
</evidence>
<dbReference type="AlphaFoldDB" id="A0A8J8SW26"/>
<comment type="caution">
    <text evidence="2">The sequence shown here is derived from an EMBL/GenBank/DDBJ whole genome shotgun (WGS) entry which is preliminary data.</text>
</comment>
<keyword evidence="3" id="KW-1185">Reference proteome</keyword>
<sequence>MKLNFADFTDPSQVPSQRTQQPQQQRPQNPAQEASMKAQFKTPNPNDFAIPQQHSIASSAVTDAQFVRVNRTPSNFYIPGKSPGQPHKESIYRYCYNITKKAGKQANQFGDKFDYFLYQADKKINYYESKLIEHNPYNPFKLEVEFKVNVVDEGQFNEMKELLKGKYGVKSDDILAIEGCINDDKTVLGGKNEFFSHFCTFFNFNICYSNKENKALKKTVDMFNDHEALNKKVDDFIKKFDEMQ</sequence>